<dbReference type="EMBL" id="MF600313">
    <property type="protein sequence ID" value="AVN58389.1"/>
    <property type="molecule type" value="Genomic_DNA"/>
</dbReference>
<sequence>MSSPCTRGGKQLLPGHQPPLSAVAETLAANYGRELLTRTEPPAARPRRVHPAGASTTAEFCPPMPSEVFRVMPPSMGVGPSRSR</sequence>
<reference evidence="2" key="1">
    <citation type="journal article" date="2018" name="Front. Microbiol.">
        <title>Beyond the Limits: tRNA Array Units in Mycobacterium Genomes.</title>
        <authorList>
            <person name="Morgado S.M."/>
            <person name="Vicente A.C."/>
        </authorList>
    </citation>
    <scope>NUCLEOTIDE SEQUENCE</scope>
    <source>
        <strain evidence="2">CBMA 213</strain>
        <plasmid evidence="2">pCBMA213_1</plasmid>
    </source>
</reference>
<evidence type="ECO:0000256" key="1">
    <source>
        <dbReference type="SAM" id="MobiDB-lite"/>
    </source>
</evidence>
<dbReference type="AlphaFoldDB" id="A0A343VR65"/>
<feature type="region of interest" description="Disordered" evidence="1">
    <location>
        <begin position="38"/>
        <end position="61"/>
    </location>
</feature>
<protein>
    <submittedName>
        <fullName evidence="2">Uncharacterized protein</fullName>
    </submittedName>
</protein>
<name>A0A343VR65_9MYCO</name>
<accession>A0A343VR65</accession>
<geneLocation type="plasmid" evidence="2">
    <name>pCBMA213_1</name>
</geneLocation>
<keyword evidence="2" id="KW-0614">Plasmid</keyword>
<proteinExistence type="predicted"/>
<organism evidence="2">
    <name type="scientific">Mycolicibacterium sp. CBMA 213</name>
    <dbReference type="NCBI Taxonomy" id="1968788"/>
    <lineage>
        <taxon>Bacteria</taxon>
        <taxon>Bacillati</taxon>
        <taxon>Actinomycetota</taxon>
        <taxon>Actinomycetes</taxon>
        <taxon>Mycobacteriales</taxon>
        <taxon>Mycobacteriaceae</taxon>
        <taxon>Mycolicibacterium</taxon>
    </lineage>
</organism>
<gene>
    <name evidence="2" type="ORF">B5P44_p00094</name>
</gene>
<evidence type="ECO:0000313" key="2">
    <source>
        <dbReference type="EMBL" id="AVN58389.1"/>
    </source>
</evidence>